<name>A0ACB6QFJ5_9PLEO</name>
<keyword evidence="2" id="KW-1185">Reference proteome</keyword>
<comment type="caution">
    <text evidence="1">The sequence shown here is derived from an EMBL/GenBank/DDBJ whole genome shotgun (WGS) entry which is preliminary data.</text>
</comment>
<reference evidence="1" key="1">
    <citation type="journal article" date="2020" name="Stud. Mycol.">
        <title>101 Dothideomycetes genomes: a test case for predicting lifestyles and emergence of pathogens.</title>
        <authorList>
            <person name="Haridas S."/>
            <person name="Albert R."/>
            <person name="Binder M."/>
            <person name="Bloem J."/>
            <person name="Labutti K."/>
            <person name="Salamov A."/>
            <person name="Andreopoulos B."/>
            <person name="Baker S."/>
            <person name="Barry K."/>
            <person name="Bills G."/>
            <person name="Bluhm B."/>
            <person name="Cannon C."/>
            <person name="Castanera R."/>
            <person name="Culley D."/>
            <person name="Daum C."/>
            <person name="Ezra D."/>
            <person name="Gonzalez J."/>
            <person name="Henrissat B."/>
            <person name="Kuo A."/>
            <person name="Liang C."/>
            <person name="Lipzen A."/>
            <person name="Lutzoni F."/>
            <person name="Magnuson J."/>
            <person name="Mondo S."/>
            <person name="Nolan M."/>
            <person name="Ohm R."/>
            <person name="Pangilinan J."/>
            <person name="Park H.-J."/>
            <person name="Ramirez L."/>
            <person name="Alfaro M."/>
            <person name="Sun H."/>
            <person name="Tritt A."/>
            <person name="Yoshinaga Y."/>
            <person name="Zwiers L.-H."/>
            <person name="Turgeon B."/>
            <person name="Goodwin S."/>
            <person name="Spatafora J."/>
            <person name="Crous P."/>
            <person name="Grigoriev I."/>
        </authorList>
    </citation>
    <scope>NUCLEOTIDE SEQUENCE</scope>
    <source>
        <strain evidence="1">ATCC 200398</strain>
    </source>
</reference>
<protein>
    <submittedName>
        <fullName evidence="1">RNI-like protein</fullName>
    </submittedName>
</protein>
<sequence length="968" mass="107122">MRRYRTGSPAAHARVNGGAIPDPFSMIRAYESETNPTRPIRPSPLTASTIQGLPLDLLDRLRSFPLFLSAPDSFLAAIGAHLKPQLYQPHDYILTEGDHAKAMYWLVRGAVRVTSRDGESTYAELKPGAFFGEIGILMDIPRTATIIANTRSLVVRLNKEDLKKELPNFPDVERAIMEEAKERLSILERKKKEIGGSTTKELTKAFQRNGKRTRDRVDGDVEMGDSGILRDGEVVSAYKKRKSPSPGLAEAAALSVFGSGSVNVRLLLKELPLFSSLPADILHFIGLNAHPCSFPPFTDIVQQGTTGRDVYFIVRGEVEILNTKPPEENGHATMHMRRKSIAGGEHSFSELKARLRAGQYFGEVTSLSLAPRRTATVRSISSVECLMISGDVLNDLWEKCSPDLRRQVEKVAKERLQANRDTDTHMAEAIDNTPKIDELAIVDIILPRTPRKKSVPTVTFSETPSTIDTPLTPSRREERSVIEPYDPDPFLNPDLDNMRSRSRRGSLAPPTPEPPQSTSNGSQPKSPSPNGTPLSPSPLPKHSSTPPQLTAAYKRPRIIRRPSRFGQGIFPDPILIEIFKGLDVGELMIMRRVSMHWLKIITTSHDILDSLDLTRYNRRVTDRTLSDIICPFVGARPRVVDISNCFHVTDEGFAALATTCGPNVKIWRMKSVWDITGPAVLEMVNKAKGLEEVDLSNCRKVGDNLLARVIGWVVPELPPQMAAMNAHAQMNGRHRAYSQQQKPGQPNQPVPQPLPPGTIVGCPKLRRLTLSYCKHITDRSMAHIAVHAANRIEQIDLTRCTTITDLGFQHWSVYPFPRLTKLVLADCTYLTDHAIVSLTNAAKGLRELDLSFCCALSDTATEVLALGLTSLTHLNLAFCGSAVSDSSLRSISLHLLELKQLSVRGCVRVTGNGVEAVVEGCRDLEFFDVSQCKNLGRWLDAGGVDAVRSRGRRVKFEVVADGRWRTGK</sequence>
<accession>A0ACB6QFJ5</accession>
<evidence type="ECO:0000313" key="2">
    <source>
        <dbReference type="Proteomes" id="UP000799755"/>
    </source>
</evidence>
<gene>
    <name evidence="1" type="ORF">BDR25DRAFT_85891</name>
</gene>
<dbReference type="Proteomes" id="UP000799755">
    <property type="component" value="Unassembled WGS sequence"/>
</dbReference>
<proteinExistence type="predicted"/>
<organism evidence="1 2">
    <name type="scientific">Lindgomyces ingoldianus</name>
    <dbReference type="NCBI Taxonomy" id="673940"/>
    <lineage>
        <taxon>Eukaryota</taxon>
        <taxon>Fungi</taxon>
        <taxon>Dikarya</taxon>
        <taxon>Ascomycota</taxon>
        <taxon>Pezizomycotina</taxon>
        <taxon>Dothideomycetes</taxon>
        <taxon>Pleosporomycetidae</taxon>
        <taxon>Pleosporales</taxon>
        <taxon>Lindgomycetaceae</taxon>
        <taxon>Lindgomyces</taxon>
    </lineage>
</organism>
<dbReference type="EMBL" id="MU003530">
    <property type="protein sequence ID" value="KAF2465265.1"/>
    <property type="molecule type" value="Genomic_DNA"/>
</dbReference>
<evidence type="ECO:0000313" key="1">
    <source>
        <dbReference type="EMBL" id="KAF2465265.1"/>
    </source>
</evidence>